<evidence type="ECO:0000313" key="3">
    <source>
        <dbReference type="Proteomes" id="UP000823561"/>
    </source>
</evidence>
<dbReference type="Proteomes" id="UP000823561">
    <property type="component" value="Chromosome 20"/>
</dbReference>
<sequence>MDMAAVVQPYMFKPESDPEGGESPALPETQRIQQDAFEWCTCGNCATMPSEPENLCCQEVPQVTRRLQQLDERPPCMIGKQVLNLDGLNVFSLQNACNIYRADYGPLKLRGIEQ</sequence>
<keyword evidence="3" id="KW-1185">Reference proteome</keyword>
<feature type="region of interest" description="Disordered" evidence="1">
    <location>
        <begin position="1"/>
        <end position="28"/>
    </location>
</feature>
<protein>
    <submittedName>
        <fullName evidence="2">Uncharacterized protein</fullName>
    </submittedName>
</protein>
<evidence type="ECO:0000256" key="1">
    <source>
        <dbReference type="SAM" id="MobiDB-lite"/>
    </source>
</evidence>
<gene>
    <name evidence="2" type="ORF">AALO_G00258710</name>
</gene>
<organism evidence="2 3">
    <name type="scientific">Alosa alosa</name>
    <name type="common">allis shad</name>
    <dbReference type="NCBI Taxonomy" id="278164"/>
    <lineage>
        <taxon>Eukaryota</taxon>
        <taxon>Metazoa</taxon>
        <taxon>Chordata</taxon>
        <taxon>Craniata</taxon>
        <taxon>Vertebrata</taxon>
        <taxon>Euteleostomi</taxon>
        <taxon>Actinopterygii</taxon>
        <taxon>Neopterygii</taxon>
        <taxon>Teleostei</taxon>
        <taxon>Clupei</taxon>
        <taxon>Clupeiformes</taxon>
        <taxon>Clupeoidei</taxon>
        <taxon>Clupeidae</taxon>
        <taxon>Alosa</taxon>
    </lineage>
</organism>
<dbReference type="EMBL" id="JADWDJ010000020">
    <property type="protein sequence ID" value="KAG5264849.1"/>
    <property type="molecule type" value="Genomic_DNA"/>
</dbReference>
<reference evidence="2" key="1">
    <citation type="submission" date="2020-10" db="EMBL/GenBank/DDBJ databases">
        <title>Chromosome-scale genome assembly of the Allis shad, Alosa alosa.</title>
        <authorList>
            <person name="Margot Z."/>
            <person name="Christophe K."/>
            <person name="Cabau C."/>
            <person name="Louis A."/>
            <person name="Berthelot C."/>
            <person name="Parey E."/>
            <person name="Roest Crollius H."/>
            <person name="Montfort J."/>
            <person name="Robinson-Rechavi M."/>
            <person name="Bucao C."/>
            <person name="Bouchez O."/>
            <person name="Gislard M."/>
            <person name="Lluch J."/>
            <person name="Milhes M."/>
            <person name="Lampietro C."/>
            <person name="Lopez Roques C."/>
            <person name="Donnadieu C."/>
            <person name="Braasch I."/>
            <person name="Desvignes T."/>
            <person name="Postlethwait J."/>
            <person name="Bobe J."/>
            <person name="Guiguen Y."/>
        </authorList>
    </citation>
    <scope>NUCLEOTIDE SEQUENCE</scope>
    <source>
        <strain evidence="2">M-15738</strain>
        <tissue evidence="2">Blood</tissue>
    </source>
</reference>
<evidence type="ECO:0000313" key="2">
    <source>
        <dbReference type="EMBL" id="KAG5264849.1"/>
    </source>
</evidence>
<name>A0AAV6FQT9_9TELE</name>
<dbReference type="AlphaFoldDB" id="A0AAV6FQT9"/>
<dbReference type="PANTHER" id="PTHR36981:SF9">
    <property type="entry name" value="NANOR-RELATED"/>
    <property type="match status" value="1"/>
</dbReference>
<dbReference type="PANTHER" id="PTHR36981">
    <property type="entry name" value="ZGC:195170"/>
    <property type="match status" value="1"/>
</dbReference>
<comment type="caution">
    <text evidence="2">The sequence shown here is derived from an EMBL/GenBank/DDBJ whole genome shotgun (WGS) entry which is preliminary data.</text>
</comment>
<accession>A0AAV6FQT9</accession>
<proteinExistence type="predicted"/>